<keyword evidence="2" id="KW-0159">Chromosome partition</keyword>
<evidence type="ECO:0000256" key="2">
    <source>
        <dbReference type="HAMAP-Rule" id="MF_01805"/>
    </source>
</evidence>
<evidence type="ECO:0000313" key="3">
    <source>
        <dbReference type="EMBL" id="MBL6811734.1"/>
    </source>
</evidence>
<comment type="subcellular location">
    <subcellularLocation>
        <location evidence="2">Cytoplasm</location>
    </subcellularLocation>
    <text evidence="2">Associated with two foci at the outer edges of the nucleoid region in young cells, and at four foci within both cell halves in older cells.</text>
</comment>
<keyword evidence="2" id="KW-0132">Cell division</keyword>
<dbReference type="GO" id="GO:0005737">
    <property type="term" value="C:cytoplasm"/>
    <property type="evidence" value="ECO:0007669"/>
    <property type="project" value="UniProtKB-SubCell"/>
</dbReference>
<keyword evidence="2" id="KW-0131">Cell cycle</keyword>
<dbReference type="Gene3D" id="6.10.250.2410">
    <property type="match status" value="1"/>
</dbReference>
<name>A0A937HWK6_9GAMM</name>
<protein>
    <recommendedName>
        <fullName evidence="1 2">Segregation and condensation protein A</fullName>
    </recommendedName>
</protein>
<dbReference type="Pfam" id="PF02616">
    <property type="entry name" value="SMC_ScpA"/>
    <property type="match status" value="1"/>
</dbReference>
<dbReference type="PANTHER" id="PTHR33969:SF2">
    <property type="entry name" value="SEGREGATION AND CONDENSATION PROTEIN A"/>
    <property type="match status" value="1"/>
</dbReference>
<comment type="similarity">
    <text evidence="2">Belongs to the ScpA family.</text>
</comment>
<reference evidence="3" key="1">
    <citation type="submission" date="2020-10" db="EMBL/GenBank/DDBJ databases">
        <title>Microbiome of the Black Sea water column analyzed by genome centric metagenomics.</title>
        <authorList>
            <person name="Cabello-Yeves P.J."/>
            <person name="Callieri C."/>
            <person name="Picazo A."/>
            <person name="Mehrshad M."/>
            <person name="Haro-Moreno J.M."/>
            <person name="Roda-Garcia J."/>
            <person name="Dzembekova N."/>
            <person name="Slabakova V."/>
            <person name="Slabakova N."/>
            <person name="Moncheva S."/>
            <person name="Rodriguez-Valera F."/>
        </authorList>
    </citation>
    <scope>NUCLEOTIDE SEQUENCE</scope>
    <source>
        <strain evidence="3">BS307-5m-G49</strain>
    </source>
</reference>
<comment type="caution">
    <text evidence="3">The sequence shown here is derived from an EMBL/GenBank/DDBJ whole genome shotgun (WGS) entry which is preliminary data.</text>
</comment>
<proteinExistence type="inferred from homology"/>
<accession>A0A937HWK6</accession>
<keyword evidence="2" id="KW-0963">Cytoplasm</keyword>
<dbReference type="EMBL" id="JADHQC010000010">
    <property type="protein sequence ID" value="MBL6811734.1"/>
    <property type="molecule type" value="Genomic_DNA"/>
</dbReference>
<dbReference type="GO" id="GO:0006260">
    <property type="term" value="P:DNA replication"/>
    <property type="evidence" value="ECO:0007669"/>
    <property type="project" value="UniProtKB-UniRule"/>
</dbReference>
<dbReference type="AlphaFoldDB" id="A0A937HWK6"/>
<dbReference type="GO" id="GO:0051301">
    <property type="term" value="P:cell division"/>
    <property type="evidence" value="ECO:0007669"/>
    <property type="project" value="UniProtKB-KW"/>
</dbReference>
<sequence>MKKEQEKNPRQSEFNLATVNGEQIFLPHDDLYIPPNALKIFLESFEGPLDLLLYFIRKQNLDILDINVAEITNQYVEYIELMEKLQFDLAGEYLLMAAYLTEIKSRMMLPVETTEDELEDDPRAELIKRLQEYERFKTASIKIESMPRINRDFFPASTALPEFESKEALPSLELEKLSNIFYELLEKQKLRGSHIIEFEKLSTREKMSHVLELLVSENFLEFYNLYKKADGKLGLIVTFLAVLELVKDSMIQLVQSDSFGPIHVKAKEKVH</sequence>
<dbReference type="InterPro" id="IPR003768">
    <property type="entry name" value="ScpA"/>
</dbReference>
<dbReference type="Proteomes" id="UP000744438">
    <property type="component" value="Unassembled WGS sequence"/>
</dbReference>
<comment type="function">
    <text evidence="2">Participates in chromosomal partition during cell division. May act via the formation of a condensin-like complex containing Smc and ScpB that pull DNA away from mid-cell into both cell halves.</text>
</comment>
<dbReference type="HAMAP" id="MF_01805">
    <property type="entry name" value="ScpA"/>
    <property type="match status" value="1"/>
</dbReference>
<evidence type="ECO:0000313" key="4">
    <source>
        <dbReference type="Proteomes" id="UP000744438"/>
    </source>
</evidence>
<dbReference type="GO" id="GO:0007059">
    <property type="term" value="P:chromosome segregation"/>
    <property type="evidence" value="ECO:0007669"/>
    <property type="project" value="UniProtKB-UniRule"/>
</dbReference>
<evidence type="ECO:0000256" key="1">
    <source>
        <dbReference type="ARBA" id="ARBA00044777"/>
    </source>
</evidence>
<gene>
    <name evidence="2" type="primary">scpA</name>
    <name evidence="3" type="ORF">ISQ63_02485</name>
</gene>
<comment type="subunit">
    <text evidence="2">Component of a cohesin-like complex composed of ScpA, ScpB and the Smc homodimer, in which ScpA and ScpB bind to the head domain of Smc. The presence of the three proteins is required for the association of the complex with DNA.</text>
</comment>
<organism evidence="3 4">
    <name type="scientific">SAR86 cluster bacterium</name>
    <dbReference type="NCBI Taxonomy" id="2030880"/>
    <lineage>
        <taxon>Bacteria</taxon>
        <taxon>Pseudomonadati</taxon>
        <taxon>Pseudomonadota</taxon>
        <taxon>Gammaproteobacteria</taxon>
        <taxon>SAR86 cluster</taxon>
    </lineage>
</organism>
<dbReference type="PANTHER" id="PTHR33969">
    <property type="entry name" value="SEGREGATION AND CONDENSATION PROTEIN A"/>
    <property type="match status" value="1"/>
</dbReference>